<gene>
    <name evidence="2" type="ORF">TSPGSL018_10872</name>
</gene>
<evidence type="ECO:0000256" key="1">
    <source>
        <dbReference type="SAM" id="MobiDB-lite"/>
    </source>
</evidence>
<name>A0A061RA63_9CHLO</name>
<feature type="compositionally biased region" description="Pro residues" evidence="1">
    <location>
        <begin position="13"/>
        <end position="24"/>
    </location>
</feature>
<dbReference type="EMBL" id="GBEZ01018941">
    <property type="protein sequence ID" value="JAC67550.1"/>
    <property type="molecule type" value="Transcribed_RNA"/>
</dbReference>
<dbReference type="AlphaFoldDB" id="A0A061RA63"/>
<sequence length="212" mass="22671">CRWRSRASVPTRPSWPPGTPPGPSRPLASLPAGRDPRSRACSVCRAYRAVGGSVSQEAERVVPEGRGGCHDRAEQLDRSGAIRGDKVLVADVLAEDVLEHVDERCLGGDHRVAAALGESEELGAVPVAGDALDDVSGPADLDDIPGGLRVPEEVDVGNGPHRRSKRSEDSVVWSDREGGWRFKCGGSIGRTRAYPHTPQNSIRVGKTFLEGW</sequence>
<evidence type="ECO:0000313" key="2">
    <source>
        <dbReference type="EMBL" id="JAC67550.1"/>
    </source>
</evidence>
<feature type="region of interest" description="Disordered" evidence="1">
    <location>
        <begin position="142"/>
        <end position="170"/>
    </location>
</feature>
<organism evidence="2">
    <name type="scientific">Tetraselmis sp. GSL018</name>
    <dbReference type="NCBI Taxonomy" id="582737"/>
    <lineage>
        <taxon>Eukaryota</taxon>
        <taxon>Viridiplantae</taxon>
        <taxon>Chlorophyta</taxon>
        <taxon>core chlorophytes</taxon>
        <taxon>Chlorodendrophyceae</taxon>
        <taxon>Chlorodendrales</taxon>
        <taxon>Chlorodendraceae</taxon>
        <taxon>Tetraselmis</taxon>
    </lineage>
</organism>
<reference evidence="2" key="1">
    <citation type="submission" date="2014-05" db="EMBL/GenBank/DDBJ databases">
        <title>The transcriptome of the halophilic microalga Tetraselmis sp. GSL018 isolated from the Great Salt Lake, Utah.</title>
        <authorList>
            <person name="Jinkerson R.E."/>
            <person name="D'Adamo S."/>
            <person name="Posewitz M.C."/>
        </authorList>
    </citation>
    <scope>NUCLEOTIDE SEQUENCE</scope>
    <source>
        <strain evidence="2">GSL018</strain>
    </source>
</reference>
<protein>
    <submittedName>
        <fullName evidence="2">Uncharacterized protein</fullName>
    </submittedName>
</protein>
<proteinExistence type="predicted"/>
<feature type="region of interest" description="Disordered" evidence="1">
    <location>
        <begin position="1"/>
        <end position="37"/>
    </location>
</feature>
<feature type="non-terminal residue" evidence="2">
    <location>
        <position position="1"/>
    </location>
</feature>
<accession>A0A061RA63</accession>